<name>A0A7C0ZHT6_UNCW3</name>
<evidence type="ECO:0000256" key="1">
    <source>
        <dbReference type="ARBA" id="ARBA00004442"/>
    </source>
</evidence>
<dbReference type="EMBL" id="DQWE01000147">
    <property type="protein sequence ID" value="HDI82765.1"/>
    <property type="molecule type" value="Genomic_DNA"/>
</dbReference>
<accession>A0A7C0ZHT6</accession>
<dbReference type="GO" id="GO:0009279">
    <property type="term" value="C:cell outer membrane"/>
    <property type="evidence" value="ECO:0007669"/>
    <property type="project" value="UniProtKB-SubCell"/>
</dbReference>
<evidence type="ECO:0000256" key="3">
    <source>
        <dbReference type="ARBA" id="ARBA00023237"/>
    </source>
</evidence>
<dbReference type="AlphaFoldDB" id="A0A7C0ZHT6"/>
<dbReference type="Gene3D" id="2.40.170.20">
    <property type="entry name" value="TonB-dependent receptor, beta-barrel domain"/>
    <property type="match status" value="1"/>
</dbReference>
<dbReference type="SUPFAM" id="SSF56935">
    <property type="entry name" value="Porins"/>
    <property type="match status" value="1"/>
</dbReference>
<evidence type="ECO:0000313" key="4">
    <source>
        <dbReference type="EMBL" id="HDI82765.1"/>
    </source>
</evidence>
<evidence type="ECO:0000256" key="2">
    <source>
        <dbReference type="ARBA" id="ARBA00023136"/>
    </source>
</evidence>
<sequence length="664" mass="75504">MIVLLLSLFLKVLTVDKKPIENVEIFIVPGNKHAFTDTSGGCCLEVDSLPAKLHINRIGFRDTTLIINSFREETLYVFLKRTDIQIKGITLRGEPIRTVGTITMGETLKHLPMGDENYMVNVGNTAGAVKATEALGTFYLLGGDINENIYLLDNVPVPFPFHFLGVLPLFPVEAVKFVEIIPVSPSVEYGDITSGVIKIGFREPGLTPTAFTLGVDGIKISHSINSNRMKGSLFFRSGFPYLYPPFYSFLTLLSNKSGSISFTGYSSKEEVFLPIELFTFDMENPGEVAHQNGVIFNFKTSHAGLNIYGIQLLQKVGFYETDGTQIDRLEDIFSEDVGIKTGINIKHLSGGIQVSRQRIKLKIDNPFVPLLSGYIVSPLLRVDTTLYRGGIWGKTTLEPLNGIKMVMGIRYSYRSIEQSFIRSVHLYINYETSLGGFFIKWGDYQDFVPPEYIEKASDGFFSHSKHYVLGWRKSMKSGLSTRFFLFDKEFLKTPCYYEDKFYEGNGYSRGGLFSFEFMKGPLQFNGGICISKAKRTGDYDTTYTRFRGDVPLSFNLNGIYDVKNTTFSFTYVWSSGRPYTPVIGYERNDYDYYYIWGKYNSEILPPYSRLDLKVSFRIKKLGIGFTLINLMNNKNISFYIYDFPYRYPICIFPRMFLLTLQIPS</sequence>
<comment type="subcellular location">
    <subcellularLocation>
        <location evidence="1">Cell outer membrane</location>
    </subcellularLocation>
</comment>
<keyword evidence="3" id="KW-0998">Cell outer membrane</keyword>
<reference evidence="4" key="1">
    <citation type="journal article" date="2020" name="mSystems">
        <title>Genome- and Community-Level Interaction Insights into Carbon Utilization and Element Cycling Functions of Hydrothermarchaeota in Hydrothermal Sediment.</title>
        <authorList>
            <person name="Zhou Z."/>
            <person name="Liu Y."/>
            <person name="Xu W."/>
            <person name="Pan J."/>
            <person name="Luo Z.H."/>
            <person name="Li M."/>
        </authorList>
    </citation>
    <scope>NUCLEOTIDE SEQUENCE [LARGE SCALE GENOMIC DNA]</scope>
    <source>
        <strain evidence="4">HyVt-102</strain>
    </source>
</reference>
<gene>
    <name evidence="4" type="ORF">ENF18_03110</name>
</gene>
<protein>
    <recommendedName>
        <fullName evidence="5">TonB-dependent receptor</fullName>
    </recommendedName>
</protein>
<evidence type="ECO:0008006" key="5">
    <source>
        <dbReference type="Google" id="ProtNLM"/>
    </source>
</evidence>
<organism evidence="4">
    <name type="scientific">candidate division WOR-3 bacterium</name>
    <dbReference type="NCBI Taxonomy" id="2052148"/>
    <lineage>
        <taxon>Bacteria</taxon>
        <taxon>Bacteria division WOR-3</taxon>
    </lineage>
</organism>
<proteinExistence type="predicted"/>
<dbReference type="Proteomes" id="UP000885847">
    <property type="component" value="Unassembled WGS sequence"/>
</dbReference>
<keyword evidence="2" id="KW-0472">Membrane</keyword>
<comment type="caution">
    <text evidence="4">The sequence shown here is derived from an EMBL/GenBank/DDBJ whole genome shotgun (WGS) entry which is preliminary data.</text>
</comment>
<dbReference type="InterPro" id="IPR036942">
    <property type="entry name" value="Beta-barrel_TonB_sf"/>
</dbReference>